<reference evidence="2" key="2">
    <citation type="journal article" date="2015" name="Data Brief">
        <title>Shoot transcriptome of the giant reed, Arundo donax.</title>
        <authorList>
            <person name="Barrero R.A."/>
            <person name="Guerrero F.D."/>
            <person name="Moolhuijzen P."/>
            <person name="Goolsby J.A."/>
            <person name="Tidwell J."/>
            <person name="Bellgard S.E."/>
            <person name="Bellgard M.I."/>
        </authorList>
    </citation>
    <scope>NUCLEOTIDE SEQUENCE</scope>
    <source>
        <tissue evidence="2">Shoot tissue taken approximately 20 cm above the soil surface</tissue>
    </source>
</reference>
<keyword evidence="1" id="KW-0812">Transmembrane</keyword>
<evidence type="ECO:0000256" key="1">
    <source>
        <dbReference type="SAM" id="Phobius"/>
    </source>
</evidence>
<accession>A0A0A9E9R7</accession>
<sequence>MQNIAMYFVTLSNYFCCLPTVFYLFLCLSTFLYSFLCRREKCEVYCPLEFLVRHATFSL</sequence>
<keyword evidence="1" id="KW-0472">Membrane</keyword>
<proteinExistence type="predicted"/>
<dbReference type="EMBL" id="GBRH01201099">
    <property type="protein sequence ID" value="JAD96796.1"/>
    <property type="molecule type" value="Transcribed_RNA"/>
</dbReference>
<reference evidence="2" key="1">
    <citation type="submission" date="2014-09" db="EMBL/GenBank/DDBJ databases">
        <authorList>
            <person name="Magalhaes I.L.F."/>
            <person name="Oliveira U."/>
            <person name="Santos F.R."/>
            <person name="Vidigal T.H.D.A."/>
            <person name="Brescovit A.D."/>
            <person name="Santos A.J."/>
        </authorList>
    </citation>
    <scope>NUCLEOTIDE SEQUENCE</scope>
    <source>
        <tissue evidence="2">Shoot tissue taken approximately 20 cm above the soil surface</tissue>
    </source>
</reference>
<feature type="transmembrane region" description="Helical" evidence="1">
    <location>
        <begin position="12"/>
        <end position="36"/>
    </location>
</feature>
<organism evidence="2">
    <name type="scientific">Arundo donax</name>
    <name type="common">Giant reed</name>
    <name type="synonym">Donax arundinaceus</name>
    <dbReference type="NCBI Taxonomy" id="35708"/>
    <lineage>
        <taxon>Eukaryota</taxon>
        <taxon>Viridiplantae</taxon>
        <taxon>Streptophyta</taxon>
        <taxon>Embryophyta</taxon>
        <taxon>Tracheophyta</taxon>
        <taxon>Spermatophyta</taxon>
        <taxon>Magnoliopsida</taxon>
        <taxon>Liliopsida</taxon>
        <taxon>Poales</taxon>
        <taxon>Poaceae</taxon>
        <taxon>PACMAD clade</taxon>
        <taxon>Arundinoideae</taxon>
        <taxon>Arundineae</taxon>
        <taxon>Arundo</taxon>
    </lineage>
</organism>
<dbReference type="AlphaFoldDB" id="A0A0A9E9R7"/>
<name>A0A0A9E9R7_ARUDO</name>
<evidence type="ECO:0000313" key="2">
    <source>
        <dbReference type="EMBL" id="JAD96796.1"/>
    </source>
</evidence>
<keyword evidence="1" id="KW-1133">Transmembrane helix</keyword>
<protein>
    <submittedName>
        <fullName evidence="2">Uncharacterized protein</fullName>
    </submittedName>
</protein>